<dbReference type="PANTHER" id="PTHR11741">
    <property type="entry name" value="ELONGATION FACTOR TS"/>
    <property type="match status" value="1"/>
</dbReference>
<evidence type="ECO:0000256" key="1">
    <source>
        <dbReference type="ARBA" id="ARBA00005532"/>
    </source>
</evidence>
<evidence type="ECO:0000313" key="9">
    <source>
        <dbReference type="EMBL" id="PJA20645.1"/>
    </source>
</evidence>
<proteinExistence type="inferred from homology"/>
<dbReference type="EMBL" id="PFQF01000021">
    <property type="protein sequence ID" value="PJA20645.1"/>
    <property type="molecule type" value="Genomic_DNA"/>
</dbReference>
<dbReference type="Gene3D" id="3.30.479.20">
    <property type="entry name" value="Elongation factor Ts, dimerisation domain"/>
    <property type="match status" value="1"/>
</dbReference>
<reference evidence="10" key="1">
    <citation type="submission" date="2017-09" db="EMBL/GenBank/DDBJ databases">
        <title>Depth-based differentiation of microbial function through sediment-hosted aquifers and enrichment of novel symbionts in the deep terrestrial subsurface.</title>
        <authorList>
            <person name="Probst A.J."/>
            <person name="Ladd B."/>
            <person name="Jarett J.K."/>
            <person name="Geller-Mcgrath D.E."/>
            <person name="Sieber C.M.K."/>
            <person name="Emerson J.B."/>
            <person name="Anantharaman K."/>
            <person name="Thomas B.C."/>
            <person name="Malmstrom R."/>
            <person name="Stieglmeier M."/>
            <person name="Klingl A."/>
            <person name="Woyke T."/>
            <person name="Ryan C.M."/>
            <person name="Banfield J.F."/>
        </authorList>
    </citation>
    <scope>NUCLEOTIDE SEQUENCE [LARGE SCALE GENOMIC DNA]</scope>
</reference>
<dbReference type="InterPro" id="IPR018101">
    <property type="entry name" value="Transl_elong_Ts_CS"/>
</dbReference>
<comment type="subcellular location">
    <subcellularLocation>
        <location evidence="5 7">Cytoplasm</location>
    </subcellularLocation>
</comment>
<keyword evidence="5" id="KW-0963">Cytoplasm</keyword>
<dbReference type="AlphaFoldDB" id="A0A2M7W4H8"/>
<dbReference type="FunFam" id="1.10.8.10:FF:000001">
    <property type="entry name" value="Elongation factor Ts"/>
    <property type="match status" value="1"/>
</dbReference>
<dbReference type="SUPFAM" id="SSF54713">
    <property type="entry name" value="Elongation factor Ts (EF-Ts), dimerisation domain"/>
    <property type="match status" value="1"/>
</dbReference>
<accession>A0A2M7W4H8</accession>
<keyword evidence="4 5" id="KW-0648">Protein biosynthesis</keyword>
<dbReference type="InterPro" id="IPR014039">
    <property type="entry name" value="Transl_elong_EFTs/EF1B_dimer"/>
</dbReference>
<organism evidence="9 10">
    <name type="scientific">Candidatus Berkelbacteria bacterium CG_4_10_14_0_2_um_filter_35_9_33_12</name>
    <dbReference type="NCBI Taxonomy" id="1974499"/>
    <lineage>
        <taxon>Bacteria</taxon>
        <taxon>Candidatus Berkelbacteria</taxon>
    </lineage>
</organism>
<dbReference type="Gene3D" id="1.10.8.10">
    <property type="entry name" value="DNA helicase RuvA subunit, C-terminal domain"/>
    <property type="match status" value="1"/>
</dbReference>
<evidence type="ECO:0000256" key="7">
    <source>
        <dbReference type="RuleBase" id="RU000643"/>
    </source>
</evidence>
<evidence type="ECO:0000256" key="2">
    <source>
        <dbReference type="ARBA" id="ARBA00016956"/>
    </source>
</evidence>
<name>A0A2M7W4H8_9BACT</name>
<dbReference type="GO" id="GO:0003746">
    <property type="term" value="F:translation elongation factor activity"/>
    <property type="evidence" value="ECO:0007669"/>
    <property type="project" value="UniProtKB-UniRule"/>
</dbReference>
<dbReference type="GO" id="GO:0005737">
    <property type="term" value="C:cytoplasm"/>
    <property type="evidence" value="ECO:0007669"/>
    <property type="project" value="UniProtKB-SubCell"/>
</dbReference>
<evidence type="ECO:0000256" key="4">
    <source>
        <dbReference type="ARBA" id="ARBA00022917"/>
    </source>
</evidence>
<feature type="region of interest" description="Involved in Mg(2+) ion dislocation from EF-Tu" evidence="5">
    <location>
        <begin position="79"/>
        <end position="82"/>
    </location>
</feature>
<evidence type="ECO:0000259" key="8">
    <source>
        <dbReference type="Pfam" id="PF00889"/>
    </source>
</evidence>
<evidence type="ECO:0000256" key="5">
    <source>
        <dbReference type="HAMAP-Rule" id="MF_00050"/>
    </source>
</evidence>
<dbReference type="HAMAP" id="MF_00050">
    <property type="entry name" value="EF_Ts"/>
    <property type="match status" value="1"/>
</dbReference>
<protein>
    <recommendedName>
        <fullName evidence="2 5">Elongation factor Ts</fullName>
        <shortName evidence="5">EF-Ts</shortName>
    </recommendedName>
</protein>
<comment type="function">
    <text evidence="5 6">Associates with the EF-Tu.GDP complex and induces the exchange of GDP to GTP. It remains bound to the aminoacyl-tRNA.EF-Tu.GTP complex up to the GTP hydrolysis stage on the ribosome.</text>
</comment>
<dbReference type="SUPFAM" id="SSF46934">
    <property type="entry name" value="UBA-like"/>
    <property type="match status" value="1"/>
</dbReference>
<keyword evidence="3 5" id="KW-0251">Elongation factor</keyword>
<dbReference type="InterPro" id="IPR001816">
    <property type="entry name" value="Transl_elong_EFTs/EF1B"/>
</dbReference>
<dbReference type="PROSITE" id="PS01127">
    <property type="entry name" value="EF_TS_2"/>
    <property type="match status" value="1"/>
</dbReference>
<sequence>MATIEQIKALRDQTSASIADIQSSLVEANGDEKIALEILKKKGQIKASKKTDRETKAGLIETYNHMGKIGVLVEVNCETDFVARNEEFVKFVHNLVLQIASMNPESVDDLITQDYIFENRKTIQNYLEEIIAKTGENIIINRFVRMELGGKDVSKNS</sequence>
<dbReference type="Proteomes" id="UP000230137">
    <property type="component" value="Unassembled WGS sequence"/>
</dbReference>
<dbReference type="NCBIfam" id="TIGR00116">
    <property type="entry name" value="tsf"/>
    <property type="match status" value="1"/>
</dbReference>
<comment type="similarity">
    <text evidence="1 5 6">Belongs to the EF-Ts family.</text>
</comment>
<dbReference type="InterPro" id="IPR036402">
    <property type="entry name" value="EF-Ts_dimer_sf"/>
</dbReference>
<gene>
    <name evidence="5 9" type="primary">tsf</name>
    <name evidence="9" type="ORF">COX60_01185</name>
</gene>
<dbReference type="Pfam" id="PF00889">
    <property type="entry name" value="EF_TS"/>
    <property type="match status" value="1"/>
</dbReference>
<comment type="caution">
    <text evidence="9">The sequence shown here is derived from an EMBL/GenBank/DDBJ whole genome shotgun (WGS) entry which is preliminary data.</text>
</comment>
<dbReference type="InterPro" id="IPR009060">
    <property type="entry name" value="UBA-like_sf"/>
</dbReference>
<evidence type="ECO:0000256" key="3">
    <source>
        <dbReference type="ARBA" id="ARBA00022768"/>
    </source>
</evidence>
<evidence type="ECO:0000313" key="10">
    <source>
        <dbReference type="Proteomes" id="UP000230137"/>
    </source>
</evidence>
<dbReference type="PANTHER" id="PTHR11741:SF0">
    <property type="entry name" value="ELONGATION FACTOR TS, MITOCHONDRIAL"/>
    <property type="match status" value="1"/>
</dbReference>
<evidence type="ECO:0000256" key="6">
    <source>
        <dbReference type="RuleBase" id="RU000642"/>
    </source>
</evidence>
<feature type="domain" description="Translation elongation factor EFTs/EF1B dimerisation" evidence="8">
    <location>
        <begin position="70"/>
        <end position="148"/>
    </location>
</feature>